<dbReference type="OrthoDB" id="5599646at2759"/>
<organism evidence="2 3">
    <name type="scientific">Eumeta variegata</name>
    <name type="common">Bagworm moth</name>
    <name type="synonym">Eumeta japonica</name>
    <dbReference type="NCBI Taxonomy" id="151549"/>
    <lineage>
        <taxon>Eukaryota</taxon>
        <taxon>Metazoa</taxon>
        <taxon>Ecdysozoa</taxon>
        <taxon>Arthropoda</taxon>
        <taxon>Hexapoda</taxon>
        <taxon>Insecta</taxon>
        <taxon>Pterygota</taxon>
        <taxon>Neoptera</taxon>
        <taxon>Endopterygota</taxon>
        <taxon>Lepidoptera</taxon>
        <taxon>Glossata</taxon>
        <taxon>Ditrysia</taxon>
        <taxon>Tineoidea</taxon>
        <taxon>Psychidae</taxon>
        <taxon>Oiketicinae</taxon>
        <taxon>Eumeta</taxon>
    </lineage>
</organism>
<dbReference type="AlphaFoldDB" id="A0A4C1TAQ8"/>
<proteinExistence type="predicted"/>
<gene>
    <name evidence="2" type="ORF">EVAR_71341_1</name>
</gene>
<protein>
    <submittedName>
        <fullName evidence="2">Uncharacterized protein</fullName>
    </submittedName>
</protein>
<evidence type="ECO:0000313" key="2">
    <source>
        <dbReference type="EMBL" id="GBP11593.1"/>
    </source>
</evidence>
<reference evidence="2 3" key="1">
    <citation type="journal article" date="2019" name="Commun. Biol.">
        <title>The bagworm genome reveals a unique fibroin gene that provides high tensile strength.</title>
        <authorList>
            <person name="Kono N."/>
            <person name="Nakamura H."/>
            <person name="Ohtoshi R."/>
            <person name="Tomita M."/>
            <person name="Numata K."/>
            <person name="Arakawa K."/>
        </authorList>
    </citation>
    <scope>NUCLEOTIDE SEQUENCE [LARGE SCALE GENOMIC DNA]</scope>
</reference>
<evidence type="ECO:0000313" key="3">
    <source>
        <dbReference type="Proteomes" id="UP000299102"/>
    </source>
</evidence>
<comment type="caution">
    <text evidence="2">The sequence shown here is derived from an EMBL/GenBank/DDBJ whole genome shotgun (WGS) entry which is preliminary data.</text>
</comment>
<keyword evidence="3" id="KW-1185">Reference proteome</keyword>
<name>A0A4C1TAQ8_EUMVA</name>
<feature type="region of interest" description="Disordered" evidence="1">
    <location>
        <begin position="31"/>
        <end position="115"/>
    </location>
</feature>
<dbReference type="STRING" id="151549.A0A4C1TAQ8"/>
<feature type="non-terminal residue" evidence="2">
    <location>
        <position position="115"/>
    </location>
</feature>
<sequence length="115" mass="12520">MSTTADINALANSLVYQFIQKVDKTLAQEFQKKTKAKPCPKNSTSLIDILSQHKKQSATQINAKSSDDSSEEEPQITPTKNKVTPAVNGKPPTVKKKQESSSSDSSEEDTPKVAQ</sequence>
<evidence type="ECO:0000256" key="1">
    <source>
        <dbReference type="SAM" id="MobiDB-lite"/>
    </source>
</evidence>
<dbReference type="Proteomes" id="UP000299102">
    <property type="component" value="Unassembled WGS sequence"/>
</dbReference>
<dbReference type="EMBL" id="BGZK01004917">
    <property type="protein sequence ID" value="GBP11593.1"/>
    <property type="molecule type" value="Genomic_DNA"/>
</dbReference>
<accession>A0A4C1TAQ8</accession>